<feature type="transmembrane region" description="Helical" evidence="1">
    <location>
        <begin position="464"/>
        <end position="482"/>
    </location>
</feature>
<protein>
    <submittedName>
        <fullName evidence="2">Uncharacterized protein</fullName>
    </submittedName>
</protein>
<proteinExistence type="predicted"/>
<dbReference type="AlphaFoldDB" id="A0A1W1CZT2"/>
<feature type="transmembrane region" description="Helical" evidence="1">
    <location>
        <begin position="37"/>
        <end position="55"/>
    </location>
</feature>
<name>A0A1W1CZT2_9ZZZZ</name>
<feature type="transmembrane region" description="Helical" evidence="1">
    <location>
        <begin position="433"/>
        <end position="452"/>
    </location>
</feature>
<sequence>MPKTLSIKTLSWGIFLLIFTLSSSLASYYFYSHFLRGFSLFLMFLSLGLLLFSMFQDMSQTIKSKYLSLSILVLFLLLYFSQRIVFHRFDFMVGDASDYFAAGICAVNFSQDIGYILPLSASFTAIGYDIFGIDYALLPYVIFYASTLPLFYLLFRHLKISILLSLIMSLFILSLPLSIWYAKSSFSETLWQILLIVFIFNSYQLLQKSQLSILQLFTLFIIIAIAPLLRVEGIFFYALLLFIILYHFWKFKNILSSFILSLGFFILAFSIHISLILRPSYLLERQYSRILPHATEASVMTYIYALSVFLILFIGFIYLFKKYYKNLPFPLLFILLSLASKIAIAGIYSEKKSLPFMDMLFFNEYSFALGNFGFIVSILIYMGIILLYIKAYKGEDLALLLILLYSVFTLPLAMQNVTFSDPHAFLFYWNRYYFAIIMLIHLFALTLVFQMLQQKLSILKHSNILFSLILIILLSTSINPKLQKIVITEAHLQGSQNFYTWVQKHTGQQALSLVTQSGIIYKQNARPDGQESIEYLIGRTFSLYKMPIKSHLRIAPQQLSTYIYPIKDLKTKYILCVAQSPCKLTNPKLQKVSAFIQTMQWREHFGLYPHAEKTHKNKIENSVIQERKLYASLYKRVKSPPQ</sequence>
<feature type="transmembrane region" description="Helical" evidence="1">
    <location>
        <begin position="368"/>
        <end position="389"/>
    </location>
</feature>
<keyword evidence="1" id="KW-0472">Membrane</keyword>
<feature type="transmembrane region" description="Helical" evidence="1">
    <location>
        <begin position="162"/>
        <end position="183"/>
    </location>
</feature>
<feature type="transmembrane region" description="Helical" evidence="1">
    <location>
        <begin position="137"/>
        <end position="155"/>
    </location>
</feature>
<dbReference type="EMBL" id="FPHM01000218">
    <property type="protein sequence ID" value="SFV71243.1"/>
    <property type="molecule type" value="Genomic_DNA"/>
</dbReference>
<feature type="transmembrane region" description="Helical" evidence="1">
    <location>
        <begin position="297"/>
        <end position="320"/>
    </location>
</feature>
<evidence type="ECO:0000256" key="1">
    <source>
        <dbReference type="SAM" id="Phobius"/>
    </source>
</evidence>
<accession>A0A1W1CZT2</accession>
<reference evidence="2" key="1">
    <citation type="submission" date="2016-10" db="EMBL/GenBank/DDBJ databases">
        <authorList>
            <person name="de Groot N.N."/>
        </authorList>
    </citation>
    <scope>NUCLEOTIDE SEQUENCE</scope>
</reference>
<feature type="transmembrane region" description="Helical" evidence="1">
    <location>
        <begin position="67"/>
        <end position="86"/>
    </location>
</feature>
<organism evidence="2">
    <name type="scientific">hydrothermal vent metagenome</name>
    <dbReference type="NCBI Taxonomy" id="652676"/>
    <lineage>
        <taxon>unclassified sequences</taxon>
        <taxon>metagenomes</taxon>
        <taxon>ecological metagenomes</taxon>
    </lineage>
</organism>
<feature type="transmembrane region" description="Helical" evidence="1">
    <location>
        <begin position="211"/>
        <end position="228"/>
    </location>
</feature>
<feature type="transmembrane region" description="Helical" evidence="1">
    <location>
        <begin position="12"/>
        <end position="31"/>
    </location>
</feature>
<feature type="transmembrane region" description="Helical" evidence="1">
    <location>
        <begin position="258"/>
        <end position="277"/>
    </location>
</feature>
<evidence type="ECO:0000313" key="2">
    <source>
        <dbReference type="EMBL" id="SFV71243.1"/>
    </source>
</evidence>
<feature type="transmembrane region" description="Helical" evidence="1">
    <location>
        <begin position="189"/>
        <end position="206"/>
    </location>
</feature>
<feature type="transmembrane region" description="Helical" evidence="1">
    <location>
        <begin position="396"/>
        <end position="413"/>
    </location>
</feature>
<keyword evidence="1" id="KW-0812">Transmembrane</keyword>
<gene>
    <name evidence="2" type="ORF">MNB_SV-13-472</name>
</gene>
<feature type="transmembrane region" description="Helical" evidence="1">
    <location>
        <begin position="234"/>
        <end position="251"/>
    </location>
</feature>
<feature type="transmembrane region" description="Helical" evidence="1">
    <location>
        <begin position="327"/>
        <end position="348"/>
    </location>
</feature>
<keyword evidence="1" id="KW-1133">Transmembrane helix</keyword>